<evidence type="ECO:0000313" key="2">
    <source>
        <dbReference type="EMBL" id="EXB61344.1"/>
    </source>
</evidence>
<evidence type="ECO:0000313" key="3">
    <source>
        <dbReference type="Proteomes" id="UP000030645"/>
    </source>
</evidence>
<gene>
    <name evidence="2" type="ORF">L484_006431</name>
</gene>
<sequence>MRESLREEADVSPDIMEQRGTRQAPPGGDEEMFLDLVPSLELSDSFLKKALLGKAFLKQGTDCPFPLGQAARKNAQLGEYPLLSLPIPYQRKFSDKSI</sequence>
<name>W9RA13_9ROSA</name>
<protein>
    <submittedName>
        <fullName evidence="2">Uncharacterized protein</fullName>
    </submittedName>
</protein>
<reference evidence="3" key="1">
    <citation type="submission" date="2013-01" db="EMBL/GenBank/DDBJ databases">
        <title>Draft Genome Sequence of a Mulberry Tree, Morus notabilis C.K. Schneid.</title>
        <authorList>
            <person name="He N."/>
            <person name="Zhao S."/>
        </authorList>
    </citation>
    <scope>NUCLEOTIDE SEQUENCE</scope>
</reference>
<accession>W9RA13</accession>
<evidence type="ECO:0000256" key="1">
    <source>
        <dbReference type="SAM" id="MobiDB-lite"/>
    </source>
</evidence>
<dbReference type="Proteomes" id="UP000030645">
    <property type="component" value="Unassembled WGS sequence"/>
</dbReference>
<keyword evidence="3" id="KW-1185">Reference proteome</keyword>
<dbReference type="EMBL" id="KE344404">
    <property type="protein sequence ID" value="EXB61344.1"/>
    <property type="molecule type" value="Genomic_DNA"/>
</dbReference>
<dbReference type="AlphaFoldDB" id="W9RA13"/>
<feature type="region of interest" description="Disordered" evidence="1">
    <location>
        <begin position="1"/>
        <end position="31"/>
    </location>
</feature>
<organism evidence="2 3">
    <name type="scientific">Morus notabilis</name>
    <dbReference type="NCBI Taxonomy" id="981085"/>
    <lineage>
        <taxon>Eukaryota</taxon>
        <taxon>Viridiplantae</taxon>
        <taxon>Streptophyta</taxon>
        <taxon>Embryophyta</taxon>
        <taxon>Tracheophyta</taxon>
        <taxon>Spermatophyta</taxon>
        <taxon>Magnoliopsida</taxon>
        <taxon>eudicotyledons</taxon>
        <taxon>Gunneridae</taxon>
        <taxon>Pentapetalae</taxon>
        <taxon>rosids</taxon>
        <taxon>fabids</taxon>
        <taxon>Rosales</taxon>
        <taxon>Moraceae</taxon>
        <taxon>Moreae</taxon>
        <taxon>Morus</taxon>
    </lineage>
</organism>
<proteinExistence type="predicted"/>